<comment type="caution">
    <text evidence="2">The sequence shown here is derived from an EMBL/GenBank/DDBJ whole genome shotgun (WGS) entry which is preliminary data.</text>
</comment>
<feature type="signal peptide" evidence="1">
    <location>
        <begin position="1"/>
        <end position="18"/>
    </location>
</feature>
<proteinExistence type="predicted"/>
<dbReference type="EMBL" id="NLAX01000003">
    <property type="protein sequence ID" value="PKS12467.1"/>
    <property type="molecule type" value="Genomic_DNA"/>
</dbReference>
<dbReference type="VEuPathDB" id="FungiDB:jhhlp_000673"/>
<dbReference type="STRING" id="41688.A0A2N3NJ45"/>
<gene>
    <name evidence="2" type="ORF">jhhlp_000673</name>
</gene>
<feature type="chain" id="PRO_5014910883" description="Secreted protein" evidence="1">
    <location>
        <begin position="19"/>
        <end position="376"/>
    </location>
</feature>
<evidence type="ECO:0008006" key="4">
    <source>
        <dbReference type="Google" id="ProtNLM"/>
    </source>
</evidence>
<evidence type="ECO:0000256" key="1">
    <source>
        <dbReference type="SAM" id="SignalP"/>
    </source>
</evidence>
<dbReference type="InParanoid" id="A0A2N3NJ45"/>
<dbReference type="Proteomes" id="UP000233524">
    <property type="component" value="Unassembled WGS sequence"/>
</dbReference>
<keyword evidence="3" id="KW-1185">Reference proteome</keyword>
<name>A0A2N3NJ45_9PEZI</name>
<dbReference type="AlphaFoldDB" id="A0A2N3NJ45"/>
<keyword evidence="1" id="KW-0732">Signal</keyword>
<evidence type="ECO:0000313" key="2">
    <source>
        <dbReference type="EMBL" id="PKS12467.1"/>
    </source>
</evidence>
<organism evidence="2 3">
    <name type="scientific">Lomentospora prolificans</name>
    <dbReference type="NCBI Taxonomy" id="41688"/>
    <lineage>
        <taxon>Eukaryota</taxon>
        <taxon>Fungi</taxon>
        <taxon>Dikarya</taxon>
        <taxon>Ascomycota</taxon>
        <taxon>Pezizomycotina</taxon>
        <taxon>Sordariomycetes</taxon>
        <taxon>Hypocreomycetidae</taxon>
        <taxon>Microascales</taxon>
        <taxon>Microascaceae</taxon>
        <taxon>Lomentospora</taxon>
    </lineage>
</organism>
<evidence type="ECO:0000313" key="3">
    <source>
        <dbReference type="Proteomes" id="UP000233524"/>
    </source>
</evidence>
<protein>
    <recommendedName>
        <fullName evidence="4">Secreted protein</fullName>
    </recommendedName>
</protein>
<accession>A0A2N3NJ45</accession>
<sequence length="376" mass="41505">MKFSHIFTFLLSSTLATAADPANCNTADKQRSGSDFVLRQNAVNPNVASLSNYFQGQGKIVSVADVFNNGNHQMTTNSAGHKVWESKADFDDLNTAKWVPQGISSTADALDVGVYQGKDGWVVSWHNADDTSVRVTFVDKTTGKYRHVLLVYPHAADNFRAVPVHAGGIMWYGNTLWVVDTKKGIRVFDLDNIWQVEDGDGVGKKSGGGYSAAGYRYVIPQLLWYEWTPSFNFQFSYISLDRSSTPDSILVGEYRADSAAYPIRMAKWDLDYTTRRLKTDSNGLAKGTWAYCVNIERMQGAAAVNGKIFISRSNGANGNGDIWGWTPGGSATLNAGKLPPGPEDFSYDKRTQEMFTATEHAGKRYIVKFKTSSVQF</sequence>
<reference evidence="2 3" key="1">
    <citation type="journal article" date="2017" name="G3 (Bethesda)">
        <title>First Draft Genome Sequence of the Pathogenic Fungus Lomentospora prolificans (Formerly Scedosporium prolificans).</title>
        <authorList>
            <person name="Luo R."/>
            <person name="Zimin A."/>
            <person name="Workman R."/>
            <person name="Fan Y."/>
            <person name="Pertea G."/>
            <person name="Grossman N."/>
            <person name="Wear M.P."/>
            <person name="Jia B."/>
            <person name="Miller H."/>
            <person name="Casadevall A."/>
            <person name="Timp W."/>
            <person name="Zhang S.X."/>
            <person name="Salzberg S.L."/>
        </authorList>
    </citation>
    <scope>NUCLEOTIDE SEQUENCE [LARGE SCALE GENOMIC DNA]</scope>
    <source>
        <strain evidence="2 3">JHH-5317</strain>
    </source>
</reference>
<dbReference type="OrthoDB" id="9983241at2759"/>